<feature type="transmembrane region" description="Helical" evidence="5">
    <location>
        <begin position="26"/>
        <end position="51"/>
    </location>
</feature>
<proteinExistence type="inferred from homology"/>
<protein>
    <submittedName>
        <fullName evidence="7">Serine protease</fullName>
    </submittedName>
</protein>
<keyword evidence="5" id="KW-1133">Transmembrane helix</keyword>
<evidence type="ECO:0000256" key="3">
    <source>
        <dbReference type="ARBA" id="ARBA00022801"/>
    </source>
</evidence>
<comment type="caution">
    <text evidence="7">The sequence shown here is derived from an EMBL/GenBank/DDBJ whole genome shotgun (WGS) entry which is preliminary data.</text>
</comment>
<dbReference type="InterPro" id="IPR009003">
    <property type="entry name" value="Peptidase_S1_PA"/>
</dbReference>
<dbReference type="InterPro" id="IPR001478">
    <property type="entry name" value="PDZ"/>
</dbReference>
<evidence type="ECO:0000313" key="7">
    <source>
        <dbReference type="EMBL" id="HIS33293.1"/>
    </source>
</evidence>
<dbReference type="InterPro" id="IPR001940">
    <property type="entry name" value="Peptidase_S1C"/>
</dbReference>
<evidence type="ECO:0000256" key="2">
    <source>
        <dbReference type="ARBA" id="ARBA00022670"/>
    </source>
</evidence>
<keyword evidence="2 7" id="KW-0645">Protease</keyword>
<dbReference type="EMBL" id="DVIQ01000117">
    <property type="protein sequence ID" value="HIS33293.1"/>
    <property type="molecule type" value="Genomic_DNA"/>
</dbReference>
<evidence type="ECO:0000259" key="6">
    <source>
        <dbReference type="PROSITE" id="PS50106"/>
    </source>
</evidence>
<dbReference type="SUPFAM" id="SSF50494">
    <property type="entry name" value="Trypsin-like serine proteases"/>
    <property type="match status" value="1"/>
</dbReference>
<dbReference type="Pfam" id="PF17820">
    <property type="entry name" value="PDZ_6"/>
    <property type="match status" value="1"/>
</dbReference>
<dbReference type="InterPro" id="IPR041489">
    <property type="entry name" value="PDZ_6"/>
</dbReference>
<keyword evidence="3" id="KW-0378">Hydrolase</keyword>
<comment type="similarity">
    <text evidence="1">Belongs to the peptidase S1C family.</text>
</comment>
<dbReference type="CDD" id="cd06779">
    <property type="entry name" value="cpPDZ_Deg_HtrA-like"/>
    <property type="match status" value="1"/>
</dbReference>
<feature type="domain" description="PDZ" evidence="6">
    <location>
        <begin position="318"/>
        <end position="408"/>
    </location>
</feature>
<reference evidence="7" key="1">
    <citation type="submission" date="2020-10" db="EMBL/GenBank/DDBJ databases">
        <authorList>
            <person name="Gilroy R."/>
        </authorList>
    </citation>
    <scope>NUCLEOTIDE SEQUENCE</scope>
    <source>
        <strain evidence="7">CHK190-19873</strain>
    </source>
</reference>
<accession>A0A9D1EWJ7</accession>
<dbReference type="PANTHER" id="PTHR22939">
    <property type="entry name" value="SERINE PROTEASE FAMILY S1C HTRA-RELATED"/>
    <property type="match status" value="1"/>
</dbReference>
<organism evidence="7 8">
    <name type="scientific">Candidatus Limivivens intestinipullorum</name>
    <dbReference type="NCBI Taxonomy" id="2840858"/>
    <lineage>
        <taxon>Bacteria</taxon>
        <taxon>Bacillati</taxon>
        <taxon>Bacillota</taxon>
        <taxon>Clostridia</taxon>
        <taxon>Lachnospirales</taxon>
        <taxon>Lachnospiraceae</taxon>
        <taxon>Lachnospiraceae incertae sedis</taxon>
        <taxon>Candidatus Limivivens</taxon>
    </lineage>
</organism>
<evidence type="ECO:0000256" key="4">
    <source>
        <dbReference type="SAM" id="MobiDB-lite"/>
    </source>
</evidence>
<dbReference type="AlphaFoldDB" id="A0A9D1EWJ7"/>
<keyword evidence="5" id="KW-0472">Membrane</keyword>
<dbReference type="SUPFAM" id="SSF50156">
    <property type="entry name" value="PDZ domain-like"/>
    <property type="match status" value="1"/>
</dbReference>
<dbReference type="Pfam" id="PF13365">
    <property type="entry name" value="Trypsin_2"/>
    <property type="match status" value="1"/>
</dbReference>
<evidence type="ECO:0000256" key="5">
    <source>
        <dbReference type="SAM" id="Phobius"/>
    </source>
</evidence>
<reference evidence="7" key="2">
    <citation type="journal article" date="2021" name="PeerJ">
        <title>Extensive microbial diversity within the chicken gut microbiome revealed by metagenomics and culture.</title>
        <authorList>
            <person name="Gilroy R."/>
            <person name="Ravi A."/>
            <person name="Getino M."/>
            <person name="Pursley I."/>
            <person name="Horton D.L."/>
            <person name="Alikhan N.F."/>
            <person name="Baker D."/>
            <person name="Gharbi K."/>
            <person name="Hall N."/>
            <person name="Watson M."/>
            <person name="Adriaenssens E.M."/>
            <person name="Foster-Nyarko E."/>
            <person name="Jarju S."/>
            <person name="Secka A."/>
            <person name="Antonio M."/>
            <person name="Oren A."/>
            <person name="Chaudhuri R.R."/>
            <person name="La Ragione R."/>
            <person name="Hildebrand F."/>
            <person name="Pallen M.J."/>
        </authorList>
    </citation>
    <scope>NUCLEOTIDE SEQUENCE</scope>
    <source>
        <strain evidence="7">CHK190-19873</strain>
    </source>
</reference>
<dbReference type="GO" id="GO:0006508">
    <property type="term" value="P:proteolysis"/>
    <property type="evidence" value="ECO:0007669"/>
    <property type="project" value="UniProtKB-KW"/>
</dbReference>
<sequence length="426" mass="45590">MQRPEHEDYIFINEMIRKKPFYRKKWFGKLLWTAFFAVLFGLISGVTFFAVQSLAGKLTGVPKEPDDIVLLPEETETSSDTETGSESADAESESEAAEETLDTQLDMNAYGALYEEMSAVAAQASESIVTVTGSVSDLNLFNEVDERRIQSSGLAVGQAGSDLFILTEARVTEDAGEITVAFSDGQTVEAQIHKTDSILGMSLVRVAQSDIPEDTPVTVADLNYSSSADAGTPVIAVGSPLGYSDSMAFGMITSVISLAVTDDQYTLLTTDMAGSSQGSGILLNLQGEVIGILGQRFSSDEGQSVLTGVEISCIYKDIIDMINDTPLAYLGICGRDVSQSIALELDMPFGMFIREVAEGSPAMLAGVQGADILTAIDGEAVRSIADYAALLKKHSPGDTVVLTIERKSLDRYVSLDLTITLAERES</sequence>
<dbReference type="PANTHER" id="PTHR22939:SF129">
    <property type="entry name" value="SERINE PROTEASE HTRA2, MITOCHONDRIAL"/>
    <property type="match status" value="1"/>
</dbReference>
<keyword evidence="5" id="KW-0812">Transmembrane</keyword>
<dbReference type="PROSITE" id="PS50106">
    <property type="entry name" value="PDZ"/>
    <property type="match status" value="1"/>
</dbReference>
<dbReference type="GO" id="GO:0004252">
    <property type="term" value="F:serine-type endopeptidase activity"/>
    <property type="evidence" value="ECO:0007669"/>
    <property type="project" value="InterPro"/>
</dbReference>
<dbReference type="InterPro" id="IPR036034">
    <property type="entry name" value="PDZ_sf"/>
</dbReference>
<evidence type="ECO:0000256" key="1">
    <source>
        <dbReference type="ARBA" id="ARBA00010541"/>
    </source>
</evidence>
<dbReference type="Gene3D" id="2.30.42.10">
    <property type="match status" value="1"/>
</dbReference>
<feature type="compositionally biased region" description="Acidic residues" evidence="4">
    <location>
        <begin position="88"/>
        <end position="99"/>
    </location>
</feature>
<dbReference type="SMART" id="SM00228">
    <property type="entry name" value="PDZ"/>
    <property type="match status" value="1"/>
</dbReference>
<feature type="region of interest" description="Disordered" evidence="4">
    <location>
        <begin position="72"/>
        <end position="99"/>
    </location>
</feature>
<name>A0A9D1EWJ7_9FIRM</name>
<evidence type="ECO:0000313" key="8">
    <source>
        <dbReference type="Proteomes" id="UP000823935"/>
    </source>
</evidence>
<dbReference type="PRINTS" id="PR00834">
    <property type="entry name" value="PROTEASES2C"/>
</dbReference>
<gene>
    <name evidence="7" type="ORF">IAB44_17385</name>
</gene>
<dbReference type="Gene3D" id="2.40.10.120">
    <property type="match status" value="1"/>
</dbReference>
<dbReference type="Proteomes" id="UP000823935">
    <property type="component" value="Unassembled WGS sequence"/>
</dbReference>